<feature type="domain" description="ISXO2-like transposase" evidence="1">
    <location>
        <begin position="145"/>
        <end position="293"/>
    </location>
</feature>
<comment type="caution">
    <text evidence="2">The sequence shown here is derived from an EMBL/GenBank/DDBJ whole genome shotgun (WGS) entry which is preliminary data.</text>
</comment>
<keyword evidence="3" id="KW-1185">Reference proteome</keyword>
<evidence type="ECO:0000313" key="2">
    <source>
        <dbReference type="EMBL" id="GMS96151.1"/>
    </source>
</evidence>
<sequence>MSPFSFFDSINRAKLEKFLDLPMPIIIGQLRACHLLRSHLTYPKCQVPCVEYSKLRPAFPGCGWRYNKCATTYSALRDSWFSRVRLDVRMILRLLYSFCWEQASLRSVKNELRAPDGSTISNQSFVDYLSFFREVCWLDNERQQKIGGPGKVVEIDETAFSKRKYNRGKRMAAQQWVFGGVERGNKTKLFAIPVAKRDAATLLSLIQYHIADGTEIHSDCWAAFNKISTLGRSYTHLTVNHSLTFKCKKTGACTNAVEGMWQKLKLPHKVRYGTHRFQLSSHVACAVFFIRHEKEHRFRAILESI</sequence>
<evidence type="ECO:0000259" key="1">
    <source>
        <dbReference type="SMART" id="SM01126"/>
    </source>
</evidence>
<protein>
    <recommendedName>
        <fullName evidence="1">ISXO2-like transposase domain-containing protein</fullName>
    </recommendedName>
</protein>
<dbReference type="Pfam" id="PF12762">
    <property type="entry name" value="DDE_Tnp_IS1595"/>
    <property type="match status" value="1"/>
</dbReference>
<dbReference type="AlphaFoldDB" id="A0AAV5TP93"/>
<dbReference type="PANTHER" id="PTHR47163">
    <property type="entry name" value="DDE_TNP_IS1595 DOMAIN-CONTAINING PROTEIN"/>
    <property type="match status" value="1"/>
</dbReference>
<dbReference type="InterPro" id="IPR053164">
    <property type="entry name" value="IS1016-like_transposase"/>
</dbReference>
<accession>A0AAV5TP93</accession>
<gene>
    <name evidence="2" type="ORF">PENTCL1PPCAC_18326</name>
</gene>
<dbReference type="EMBL" id="BTSX01000004">
    <property type="protein sequence ID" value="GMS96151.1"/>
    <property type="molecule type" value="Genomic_DNA"/>
</dbReference>
<dbReference type="Proteomes" id="UP001432027">
    <property type="component" value="Unassembled WGS sequence"/>
</dbReference>
<reference evidence="2" key="1">
    <citation type="submission" date="2023-10" db="EMBL/GenBank/DDBJ databases">
        <title>Genome assembly of Pristionchus species.</title>
        <authorList>
            <person name="Yoshida K."/>
            <person name="Sommer R.J."/>
        </authorList>
    </citation>
    <scope>NUCLEOTIDE SEQUENCE</scope>
    <source>
        <strain evidence="2">RS0144</strain>
    </source>
</reference>
<organism evidence="2 3">
    <name type="scientific">Pristionchus entomophagus</name>
    <dbReference type="NCBI Taxonomy" id="358040"/>
    <lineage>
        <taxon>Eukaryota</taxon>
        <taxon>Metazoa</taxon>
        <taxon>Ecdysozoa</taxon>
        <taxon>Nematoda</taxon>
        <taxon>Chromadorea</taxon>
        <taxon>Rhabditida</taxon>
        <taxon>Rhabditina</taxon>
        <taxon>Diplogasteromorpha</taxon>
        <taxon>Diplogasteroidea</taxon>
        <taxon>Neodiplogasteridae</taxon>
        <taxon>Pristionchus</taxon>
    </lineage>
</organism>
<dbReference type="PANTHER" id="PTHR47163:SF2">
    <property type="entry name" value="SI:DKEY-17M8.2"/>
    <property type="match status" value="1"/>
</dbReference>
<dbReference type="SMART" id="SM01126">
    <property type="entry name" value="DDE_Tnp_IS1595"/>
    <property type="match status" value="1"/>
</dbReference>
<dbReference type="InterPro" id="IPR024445">
    <property type="entry name" value="Tnp_ISXO2-like"/>
</dbReference>
<name>A0AAV5TP93_9BILA</name>
<proteinExistence type="predicted"/>
<feature type="non-terminal residue" evidence="2">
    <location>
        <position position="305"/>
    </location>
</feature>
<evidence type="ECO:0000313" key="3">
    <source>
        <dbReference type="Proteomes" id="UP001432027"/>
    </source>
</evidence>